<protein>
    <recommendedName>
        <fullName evidence="1">SsuA/THI5-like domain-containing protein</fullName>
    </recommendedName>
</protein>
<dbReference type="Pfam" id="PF09084">
    <property type="entry name" value="NMT1"/>
    <property type="match status" value="1"/>
</dbReference>
<dbReference type="SUPFAM" id="SSF53850">
    <property type="entry name" value="Periplasmic binding protein-like II"/>
    <property type="match status" value="1"/>
</dbReference>
<evidence type="ECO:0000313" key="3">
    <source>
        <dbReference type="Proteomes" id="UP000093197"/>
    </source>
</evidence>
<sequence length="302" mass="33826">MFSWTPGPENAFLFYGMDQGVFDSLGLKLEWLPSKGSSVVATALANNEINFGFISSDYVLVSKWKEFPIKALLTLYHETPVVIYSLKKNNITTINDLKGKNIGMLSKSAAGAQAISFLREHGLNENIDYKSVFSKGSVQEILNGNVDAMVQYVNYGPPEIEAKHGEKVNVIKLKDYGINIYGSSIAVNENFYKSNPEIVEKFVFGLLKSLEISRGKHAEVLESLLKHDINLDRAEMDMALHITEKMIYDDKVDSLGVGYMTYDGWMETLKYLNGVSGAKINEKTVGQTFDTSLLKKYNEQKK</sequence>
<dbReference type="GO" id="GO:0009228">
    <property type="term" value="P:thiamine biosynthetic process"/>
    <property type="evidence" value="ECO:0007669"/>
    <property type="project" value="InterPro"/>
</dbReference>
<dbReference type="InterPro" id="IPR027939">
    <property type="entry name" value="NMT1/THI5"/>
</dbReference>
<proteinExistence type="predicted"/>
<name>A0A853PPB4_BACFG</name>
<gene>
    <name evidence="2" type="ORF">AC094_33180</name>
</gene>
<evidence type="ECO:0000313" key="2">
    <source>
        <dbReference type="EMBL" id="OCR29439.1"/>
    </source>
</evidence>
<reference evidence="2 3" key="1">
    <citation type="journal article" date="2016" name="PLoS ONE">
        <title>Genomic Diversity of Enterotoxigenic Strains of Bacteroides fragilis.</title>
        <authorList>
            <person name="Pierce J.V."/>
            <person name="Bernstein H.D."/>
        </authorList>
    </citation>
    <scope>NUCLEOTIDE SEQUENCE [LARGE SCALE GENOMIC DNA]</scope>
    <source>
        <strain evidence="2 3">20793-3</strain>
    </source>
</reference>
<accession>A0A853PPB4</accession>
<comment type="caution">
    <text evidence="2">The sequence shown here is derived from an EMBL/GenBank/DDBJ whole genome shotgun (WGS) entry which is preliminary data.</text>
</comment>
<dbReference type="Proteomes" id="UP000093197">
    <property type="component" value="Unassembled WGS sequence"/>
</dbReference>
<dbReference type="PANTHER" id="PTHR31528">
    <property type="entry name" value="4-AMINO-5-HYDROXYMETHYL-2-METHYLPYRIMIDINE PHOSPHATE SYNTHASE THI11-RELATED"/>
    <property type="match status" value="1"/>
</dbReference>
<feature type="domain" description="SsuA/THI5-like" evidence="1">
    <location>
        <begin position="9"/>
        <end position="211"/>
    </location>
</feature>
<dbReference type="PANTHER" id="PTHR31528:SF15">
    <property type="entry name" value="RIBOFLAVIN-BINDING PROTEIN RIBY"/>
    <property type="match status" value="1"/>
</dbReference>
<dbReference type="Gene3D" id="3.40.190.10">
    <property type="entry name" value="Periplasmic binding protein-like II"/>
    <property type="match status" value="2"/>
</dbReference>
<organism evidence="2 3">
    <name type="scientific">Bacteroides fragilis</name>
    <dbReference type="NCBI Taxonomy" id="817"/>
    <lineage>
        <taxon>Bacteria</taxon>
        <taxon>Pseudomonadati</taxon>
        <taxon>Bacteroidota</taxon>
        <taxon>Bacteroidia</taxon>
        <taxon>Bacteroidales</taxon>
        <taxon>Bacteroidaceae</taxon>
        <taxon>Bacteroides</taxon>
    </lineage>
</organism>
<dbReference type="AlphaFoldDB" id="A0A853PPB4"/>
<dbReference type="InterPro" id="IPR015168">
    <property type="entry name" value="SsuA/THI5"/>
</dbReference>
<evidence type="ECO:0000259" key="1">
    <source>
        <dbReference type="Pfam" id="PF09084"/>
    </source>
</evidence>
<dbReference type="EMBL" id="LIDT01000033">
    <property type="protein sequence ID" value="OCR29439.1"/>
    <property type="molecule type" value="Genomic_DNA"/>
</dbReference>